<feature type="region of interest" description="Disordered" evidence="1">
    <location>
        <begin position="1"/>
        <end position="20"/>
    </location>
</feature>
<dbReference type="Proteomes" id="UP000299102">
    <property type="component" value="Unassembled WGS sequence"/>
</dbReference>
<dbReference type="EMBL" id="BGZK01000464">
    <property type="protein sequence ID" value="GBP45126.1"/>
    <property type="molecule type" value="Genomic_DNA"/>
</dbReference>
<reference evidence="2 3" key="1">
    <citation type="journal article" date="2019" name="Commun. Biol.">
        <title>The bagworm genome reveals a unique fibroin gene that provides high tensile strength.</title>
        <authorList>
            <person name="Kono N."/>
            <person name="Nakamura H."/>
            <person name="Ohtoshi R."/>
            <person name="Tomita M."/>
            <person name="Numata K."/>
            <person name="Arakawa K."/>
        </authorList>
    </citation>
    <scope>NUCLEOTIDE SEQUENCE [LARGE SCALE GENOMIC DNA]</scope>
</reference>
<evidence type="ECO:0000313" key="2">
    <source>
        <dbReference type="EMBL" id="GBP45126.1"/>
    </source>
</evidence>
<protein>
    <submittedName>
        <fullName evidence="2">Uncharacterized protein</fullName>
    </submittedName>
</protein>
<dbReference type="AlphaFoldDB" id="A0A4C1W0Q9"/>
<keyword evidence="3" id="KW-1185">Reference proteome</keyword>
<accession>A0A4C1W0Q9</accession>
<comment type="caution">
    <text evidence="2">The sequence shown here is derived from an EMBL/GenBank/DDBJ whole genome shotgun (WGS) entry which is preliminary data.</text>
</comment>
<gene>
    <name evidence="2" type="ORF">EVAR_33231_1</name>
</gene>
<proteinExistence type="predicted"/>
<sequence>MPIGRDRRSPQSSNLLGLRTTANQQVASGVFWSVKVGHTPRTRVRGSSLDIERLIDDKLNGHQMIDSAHGVLSAGMYNTSRAHRSD</sequence>
<evidence type="ECO:0000313" key="3">
    <source>
        <dbReference type="Proteomes" id="UP000299102"/>
    </source>
</evidence>
<evidence type="ECO:0000256" key="1">
    <source>
        <dbReference type="SAM" id="MobiDB-lite"/>
    </source>
</evidence>
<organism evidence="2 3">
    <name type="scientific">Eumeta variegata</name>
    <name type="common">Bagworm moth</name>
    <name type="synonym">Eumeta japonica</name>
    <dbReference type="NCBI Taxonomy" id="151549"/>
    <lineage>
        <taxon>Eukaryota</taxon>
        <taxon>Metazoa</taxon>
        <taxon>Ecdysozoa</taxon>
        <taxon>Arthropoda</taxon>
        <taxon>Hexapoda</taxon>
        <taxon>Insecta</taxon>
        <taxon>Pterygota</taxon>
        <taxon>Neoptera</taxon>
        <taxon>Endopterygota</taxon>
        <taxon>Lepidoptera</taxon>
        <taxon>Glossata</taxon>
        <taxon>Ditrysia</taxon>
        <taxon>Tineoidea</taxon>
        <taxon>Psychidae</taxon>
        <taxon>Oiketicinae</taxon>
        <taxon>Eumeta</taxon>
    </lineage>
</organism>
<name>A0A4C1W0Q9_EUMVA</name>
<feature type="compositionally biased region" description="Polar residues" evidence="1">
    <location>
        <begin position="10"/>
        <end position="20"/>
    </location>
</feature>